<accession>A0A9W8YP52</accession>
<protein>
    <recommendedName>
        <fullName evidence="3">BHLH domain-containing protein</fullName>
    </recommendedName>
</protein>
<dbReference type="SUPFAM" id="SSF47459">
    <property type="entry name" value="HLH, helix-loop-helix DNA-binding domain"/>
    <property type="match status" value="1"/>
</dbReference>
<dbReference type="Proteomes" id="UP001140453">
    <property type="component" value="Unassembled WGS sequence"/>
</dbReference>
<dbReference type="InterPro" id="IPR011598">
    <property type="entry name" value="bHLH_dom"/>
</dbReference>
<feature type="region of interest" description="Disordered" evidence="2">
    <location>
        <begin position="256"/>
        <end position="345"/>
    </location>
</feature>
<feature type="compositionally biased region" description="Polar residues" evidence="2">
    <location>
        <begin position="195"/>
        <end position="207"/>
    </location>
</feature>
<evidence type="ECO:0000313" key="5">
    <source>
        <dbReference type="Proteomes" id="UP001140453"/>
    </source>
</evidence>
<comment type="caution">
    <text evidence="4">The sequence shown here is derived from an EMBL/GenBank/DDBJ whole genome shotgun (WGS) entry which is preliminary data.</text>
</comment>
<evidence type="ECO:0000259" key="3">
    <source>
        <dbReference type="PROSITE" id="PS50888"/>
    </source>
</evidence>
<dbReference type="PROSITE" id="PS50888">
    <property type="entry name" value="BHLH"/>
    <property type="match status" value="1"/>
</dbReference>
<keyword evidence="1" id="KW-0175">Coiled coil</keyword>
<gene>
    <name evidence="4" type="ORF">N0V93_007826</name>
</gene>
<dbReference type="OrthoDB" id="2133190at2759"/>
<organism evidence="4 5">
    <name type="scientific">Gnomoniopsis smithogilvyi</name>
    <dbReference type="NCBI Taxonomy" id="1191159"/>
    <lineage>
        <taxon>Eukaryota</taxon>
        <taxon>Fungi</taxon>
        <taxon>Dikarya</taxon>
        <taxon>Ascomycota</taxon>
        <taxon>Pezizomycotina</taxon>
        <taxon>Sordariomycetes</taxon>
        <taxon>Sordariomycetidae</taxon>
        <taxon>Diaporthales</taxon>
        <taxon>Gnomoniaceae</taxon>
        <taxon>Gnomoniopsis</taxon>
    </lineage>
</organism>
<sequence>MTYVELSSRSRQKTFVLQYCLTHHRMMSLAANATSPGATTARTNRREQLIATLEALIYNDDVDLDLFQPGVPWPEARNIITQQPHTQVRAPTPEERGNIHSDYKHGPSLDSAMGGVEEYSHLYPDTFQNFHTQSDSGTDKTRSWFPHMPEIGFEGSVNMTPSYIAPPLPTPPPAHCHGHHTSSYGLENSTYGQLNVQDPGGYNNNYDFSKPLNTPPARQPADVAYPSISKASNLPLLDFMSWDMFMDYGSGVSPRSTDMNDMNNNDSTHSASEFDDDRKASVSSRVVRSAQPVQSPSDTTPSASKRPRRHKTRRDSKCASPSPPPCSRPIQATEKGCQPKGHRAHSAIEKRYRAGLNEKFEALRSCVESRKMAKQESLGQALRPESKGGENGGATIVVPDRKKGPGANSDAASRMNKAEVLREAVECIEQLEDENGLLLEQLKILVQRLRATRMALQPTTPMSSASSLS</sequence>
<feature type="region of interest" description="Disordered" evidence="2">
    <location>
        <begin position="195"/>
        <end position="221"/>
    </location>
</feature>
<dbReference type="Pfam" id="PF00010">
    <property type="entry name" value="HLH"/>
    <property type="match status" value="1"/>
</dbReference>
<dbReference type="PANTHER" id="PTHR47336:SF4">
    <property type="entry name" value="BHLH TRANSCRIPTION FACTOR (EUROFUNG)"/>
    <property type="match status" value="1"/>
</dbReference>
<name>A0A9W8YP52_9PEZI</name>
<evidence type="ECO:0000313" key="4">
    <source>
        <dbReference type="EMBL" id="KAJ4387237.1"/>
    </source>
</evidence>
<dbReference type="PANTHER" id="PTHR47336">
    <property type="entry name" value="TRANSCRIPTION FACTOR HMS1-RELATED"/>
    <property type="match status" value="1"/>
</dbReference>
<feature type="region of interest" description="Disordered" evidence="2">
    <location>
        <begin position="375"/>
        <end position="414"/>
    </location>
</feature>
<feature type="compositionally biased region" description="Basic residues" evidence="2">
    <location>
        <begin position="305"/>
        <end position="314"/>
    </location>
</feature>
<dbReference type="SMART" id="SM00353">
    <property type="entry name" value="HLH"/>
    <property type="match status" value="1"/>
</dbReference>
<dbReference type="InterPro" id="IPR052099">
    <property type="entry name" value="Regulatory_TF_Diverse"/>
</dbReference>
<reference evidence="4" key="1">
    <citation type="submission" date="2022-10" db="EMBL/GenBank/DDBJ databases">
        <title>Tapping the CABI collections for fungal endophytes: first genome assemblies for Collariella, Neodidymelliopsis, Ascochyta clinopodiicola, Didymella pomorum, Didymosphaeria variabile, Neocosmospora piperis and Neocucurbitaria cava.</title>
        <authorList>
            <person name="Hill R."/>
        </authorList>
    </citation>
    <scope>NUCLEOTIDE SEQUENCE</scope>
    <source>
        <strain evidence="4">IMI 355082</strain>
    </source>
</reference>
<evidence type="ECO:0000256" key="2">
    <source>
        <dbReference type="SAM" id="MobiDB-lite"/>
    </source>
</evidence>
<evidence type="ECO:0000256" key="1">
    <source>
        <dbReference type="SAM" id="Coils"/>
    </source>
</evidence>
<dbReference type="CDD" id="cd11395">
    <property type="entry name" value="bHLHzip_SREBP_like"/>
    <property type="match status" value="1"/>
</dbReference>
<feature type="domain" description="BHLH" evidence="3">
    <location>
        <begin position="340"/>
        <end position="431"/>
    </location>
</feature>
<proteinExistence type="predicted"/>
<feature type="compositionally biased region" description="Low complexity" evidence="2">
    <location>
        <begin position="281"/>
        <end position="295"/>
    </location>
</feature>
<keyword evidence="5" id="KW-1185">Reference proteome</keyword>
<dbReference type="Gene3D" id="4.10.280.10">
    <property type="entry name" value="Helix-loop-helix DNA-binding domain"/>
    <property type="match status" value="1"/>
</dbReference>
<dbReference type="GO" id="GO:0046983">
    <property type="term" value="F:protein dimerization activity"/>
    <property type="evidence" value="ECO:0007669"/>
    <property type="project" value="InterPro"/>
</dbReference>
<feature type="coiled-coil region" evidence="1">
    <location>
        <begin position="421"/>
        <end position="448"/>
    </location>
</feature>
<dbReference type="EMBL" id="JAPEVB010000005">
    <property type="protein sequence ID" value="KAJ4387237.1"/>
    <property type="molecule type" value="Genomic_DNA"/>
</dbReference>
<dbReference type="InterPro" id="IPR036638">
    <property type="entry name" value="HLH_DNA-bd_sf"/>
</dbReference>
<dbReference type="AlphaFoldDB" id="A0A9W8YP52"/>